<dbReference type="Pfam" id="PF01032">
    <property type="entry name" value="FecCD"/>
    <property type="match status" value="1"/>
</dbReference>
<dbReference type="GO" id="GO:0033214">
    <property type="term" value="P:siderophore-iron import into cell"/>
    <property type="evidence" value="ECO:0007669"/>
    <property type="project" value="TreeGrafter"/>
</dbReference>
<dbReference type="InterPro" id="IPR037294">
    <property type="entry name" value="ABC_BtuC-like"/>
</dbReference>
<keyword evidence="5 8" id="KW-0812">Transmembrane</keyword>
<dbReference type="PANTHER" id="PTHR30472">
    <property type="entry name" value="FERRIC ENTEROBACTIN TRANSPORT SYSTEM PERMEASE PROTEIN"/>
    <property type="match status" value="1"/>
</dbReference>
<reference evidence="10" key="1">
    <citation type="submission" date="2015-03" db="EMBL/GenBank/DDBJ databases">
        <authorList>
            <person name="Wibberg D."/>
        </authorList>
    </citation>
    <scope>NUCLEOTIDE SEQUENCE [LARGE SCALE GENOMIC DNA]</scope>
</reference>
<organism evidence="9 10">
    <name type="scientific">Paenibacillus riograndensis SBR5</name>
    <dbReference type="NCBI Taxonomy" id="1073571"/>
    <lineage>
        <taxon>Bacteria</taxon>
        <taxon>Bacillati</taxon>
        <taxon>Bacillota</taxon>
        <taxon>Bacilli</taxon>
        <taxon>Bacillales</taxon>
        <taxon>Paenibacillaceae</taxon>
        <taxon>Paenibacillus</taxon>
        <taxon>Paenibacillus sonchi group</taxon>
    </lineage>
</organism>
<dbReference type="GO" id="GO:0022857">
    <property type="term" value="F:transmembrane transporter activity"/>
    <property type="evidence" value="ECO:0007669"/>
    <property type="project" value="InterPro"/>
</dbReference>
<dbReference type="PANTHER" id="PTHR30472:SF65">
    <property type="entry name" value="SIDEROPHORE TRANSPORT SYSTEM PERMEASE PROTEIN YFIZ-RELATED"/>
    <property type="match status" value="1"/>
</dbReference>
<feature type="transmembrane region" description="Helical" evidence="8">
    <location>
        <begin position="275"/>
        <end position="293"/>
    </location>
</feature>
<dbReference type="STRING" id="483937.AMQ84_15615"/>
<dbReference type="Gene3D" id="1.10.3470.10">
    <property type="entry name" value="ABC transporter involved in vitamin B12 uptake, BtuC"/>
    <property type="match status" value="1"/>
</dbReference>
<feature type="transmembrane region" description="Helical" evidence="8">
    <location>
        <begin position="305"/>
        <end position="324"/>
    </location>
</feature>
<evidence type="ECO:0000313" key="9">
    <source>
        <dbReference type="EMBL" id="CQR54357.1"/>
    </source>
</evidence>
<dbReference type="PATRIC" id="fig|1073571.4.peg.2044"/>
<evidence type="ECO:0000256" key="6">
    <source>
        <dbReference type="ARBA" id="ARBA00022989"/>
    </source>
</evidence>
<evidence type="ECO:0000256" key="5">
    <source>
        <dbReference type="ARBA" id="ARBA00022692"/>
    </source>
</evidence>
<sequence length="331" mass="34146">MSKRNTLLLLILVLLLCGAFTASLMLGRTVMSWSTLVLAFTDYDAGAVDQLIVRTERLARAVIALAVGASLSVAGTLMQAMTRNPLASPDVFGISSGAILLVVLAVLVNPATPLVVLSLYAVGGAILAAVIVYALGSLGRDGLTPVKLVLAGSAITALFASCTQALLVMNDSGLQDVLFWLAGSISGRSLENVRPLLPFIVFAGLIAMSLGRALNLLTTGEDIAKGLGQRTLLVKLLLGGLIVVLAGGSVAMVGAVGFIGLFVPHMARGLAGNDYRWVLPFSAVLGAGLLLLADVAARLLIQPSEVPIGVMTAAIGVPFFIHVARKGGAWR</sequence>
<dbReference type="Proteomes" id="UP000033163">
    <property type="component" value="Chromosome I"/>
</dbReference>
<dbReference type="AlphaFoldDB" id="A0A0E4CVM4"/>
<comment type="similarity">
    <text evidence="2">Belongs to the binding-protein-dependent transport system permease family. FecCD subfamily.</text>
</comment>
<name>A0A0E4CVM4_9BACL</name>
<evidence type="ECO:0000256" key="1">
    <source>
        <dbReference type="ARBA" id="ARBA00004651"/>
    </source>
</evidence>
<keyword evidence="6 8" id="KW-1133">Transmembrane helix</keyword>
<evidence type="ECO:0000256" key="8">
    <source>
        <dbReference type="SAM" id="Phobius"/>
    </source>
</evidence>
<accession>A0A0E4CVM4</accession>
<evidence type="ECO:0000256" key="4">
    <source>
        <dbReference type="ARBA" id="ARBA00022475"/>
    </source>
</evidence>
<protein>
    <submittedName>
        <fullName evidence="9">Transport system permease</fullName>
    </submittedName>
</protein>
<dbReference type="GO" id="GO:0005886">
    <property type="term" value="C:plasma membrane"/>
    <property type="evidence" value="ECO:0007669"/>
    <property type="project" value="UniProtKB-SubCell"/>
</dbReference>
<feature type="transmembrane region" description="Helical" evidence="8">
    <location>
        <begin position="196"/>
        <end position="215"/>
    </location>
</feature>
<feature type="transmembrane region" description="Helical" evidence="8">
    <location>
        <begin position="236"/>
        <end position="263"/>
    </location>
</feature>
<feature type="transmembrane region" description="Helical" evidence="8">
    <location>
        <begin position="90"/>
        <end position="108"/>
    </location>
</feature>
<comment type="subcellular location">
    <subcellularLocation>
        <location evidence="1">Cell membrane</location>
        <topology evidence="1">Multi-pass membrane protein</topology>
    </subcellularLocation>
</comment>
<dbReference type="FunFam" id="1.10.3470.10:FF:000001">
    <property type="entry name" value="Vitamin B12 ABC transporter permease BtuC"/>
    <property type="match status" value="1"/>
</dbReference>
<dbReference type="HOGENOM" id="CLU_013016_1_0_9"/>
<keyword evidence="3" id="KW-0813">Transport</keyword>
<feature type="transmembrane region" description="Helical" evidence="8">
    <location>
        <begin position="148"/>
        <end position="169"/>
    </location>
</feature>
<keyword evidence="7 8" id="KW-0472">Membrane</keyword>
<feature type="transmembrane region" description="Helical" evidence="8">
    <location>
        <begin position="58"/>
        <end position="78"/>
    </location>
</feature>
<evidence type="ECO:0000256" key="2">
    <source>
        <dbReference type="ARBA" id="ARBA00007935"/>
    </source>
</evidence>
<proteinExistence type="inferred from homology"/>
<evidence type="ECO:0000313" key="10">
    <source>
        <dbReference type="Proteomes" id="UP000033163"/>
    </source>
</evidence>
<feature type="transmembrane region" description="Helical" evidence="8">
    <location>
        <begin position="114"/>
        <end position="136"/>
    </location>
</feature>
<dbReference type="CDD" id="cd06550">
    <property type="entry name" value="TM_ABC_iron-siderophores_like"/>
    <property type="match status" value="1"/>
</dbReference>
<evidence type="ECO:0000256" key="3">
    <source>
        <dbReference type="ARBA" id="ARBA00022448"/>
    </source>
</evidence>
<dbReference type="RefSeq" id="WP_020430766.1">
    <property type="nucleotide sequence ID" value="NZ_AGBD01001108.1"/>
</dbReference>
<dbReference type="EMBL" id="LN831776">
    <property type="protein sequence ID" value="CQR54357.1"/>
    <property type="molecule type" value="Genomic_DNA"/>
</dbReference>
<gene>
    <name evidence="9" type="ORF">PRIO_1947</name>
</gene>
<dbReference type="InterPro" id="IPR000522">
    <property type="entry name" value="ABC_transptr_permease_BtuC"/>
</dbReference>
<dbReference type="KEGG" id="pri:PRIO_1947"/>
<dbReference type="SUPFAM" id="SSF81345">
    <property type="entry name" value="ABC transporter involved in vitamin B12 uptake, BtuC"/>
    <property type="match status" value="1"/>
</dbReference>
<evidence type="ECO:0000256" key="7">
    <source>
        <dbReference type="ARBA" id="ARBA00023136"/>
    </source>
</evidence>
<keyword evidence="4" id="KW-1003">Cell membrane</keyword>